<feature type="compositionally biased region" description="Low complexity" evidence="1">
    <location>
        <begin position="299"/>
        <end position="311"/>
    </location>
</feature>
<dbReference type="EMBL" id="DF973285">
    <property type="protein sequence ID" value="GAU24177.1"/>
    <property type="molecule type" value="Genomic_DNA"/>
</dbReference>
<dbReference type="InterPro" id="IPR005162">
    <property type="entry name" value="Retrotrans_gag_dom"/>
</dbReference>
<organism evidence="3 4">
    <name type="scientific">Trifolium subterraneum</name>
    <name type="common">Subterranean clover</name>
    <dbReference type="NCBI Taxonomy" id="3900"/>
    <lineage>
        <taxon>Eukaryota</taxon>
        <taxon>Viridiplantae</taxon>
        <taxon>Streptophyta</taxon>
        <taxon>Embryophyta</taxon>
        <taxon>Tracheophyta</taxon>
        <taxon>Spermatophyta</taxon>
        <taxon>Magnoliopsida</taxon>
        <taxon>eudicotyledons</taxon>
        <taxon>Gunneridae</taxon>
        <taxon>Pentapetalae</taxon>
        <taxon>rosids</taxon>
        <taxon>fabids</taxon>
        <taxon>Fabales</taxon>
        <taxon>Fabaceae</taxon>
        <taxon>Papilionoideae</taxon>
        <taxon>50 kb inversion clade</taxon>
        <taxon>NPAAA clade</taxon>
        <taxon>Hologalegina</taxon>
        <taxon>IRL clade</taxon>
        <taxon>Trifolieae</taxon>
        <taxon>Trifolium</taxon>
    </lineage>
</organism>
<sequence>MEDHHQPPQPPRRTMGDYYRRIDIYQISLGYKPANPVNFDIKSNIIASLRENLFDGHANKDPWDHLTANSQRLVRYRRLRIDYNVCQAKPSERGKELEDKFLERFFTHKQFQKRRLEILNFQRREAESLCEAYERFKLLKRKCPNHIIDVMEHMQIFTGCMKIQHMMHLDASAGGSIKMKTEEEARQLIEQMCQNEYNMNNERYTKTVGKLDLDKETGDEVENELLKRKLYEKASLEVSASKVQEVCDFCQEDHLNRHRTPKGNAKEGAKYMGNQRQNPYSNTYNPSWKNHPNFDWSHNSNQNQGATQNQQNPPPRKPSPLEEMLNQFMNMGQTNFESTQGDDHS</sequence>
<feature type="compositionally biased region" description="Polar residues" evidence="1">
    <location>
        <begin position="327"/>
        <end position="339"/>
    </location>
</feature>
<evidence type="ECO:0000259" key="2">
    <source>
        <dbReference type="Pfam" id="PF03732"/>
    </source>
</evidence>
<dbReference type="Proteomes" id="UP000242715">
    <property type="component" value="Unassembled WGS sequence"/>
</dbReference>
<protein>
    <recommendedName>
        <fullName evidence="2">Retrotransposon gag domain-containing protein</fullName>
    </recommendedName>
</protein>
<accession>A0A2Z6N4T5</accession>
<dbReference type="AlphaFoldDB" id="A0A2Z6N4T5"/>
<evidence type="ECO:0000313" key="4">
    <source>
        <dbReference type="Proteomes" id="UP000242715"/>
    </source>
</evidence>
<evidence type="ECO:0000313" key="3">
    <source>
        <dbReference type="EMBL" id="GAU24177.1"/>
    </source>
</evidence>
<keyword evidence="4" id="KW-1185">Reference proteome</keyword>
<gene>
    <name evidence="3" type="ORF">TSUD_84120</name>
</gene>
<dbReference type="Pfam" id="PF03732">
    <property type="entry name" value="Retrotrans_gag"/>
    <property type="match status" value="1"/>
</dbReference>
<dbReference type="OrthoDB" id="1431496at2759"/>
<proteinExistence type="predicted"/>
<dbReference type="PANTHER" id="PTHR33223:SF6">
    <property type="entry name" value="CCHC-TYPE DOMAIN-CONTAINING PROTEIN"/>
    <property type="match status" value="1"/>
</dbReference>
<feature type="compositionally biased region" description="Polar residues" evidence="1">
    <location>
        <begin position="274"/>
        <end position="290"/>
    </location>
</feature>
<name>A0A2Z6N4T5_TRISU</name>
<dbReference type="PANTHER" id="PTHR33223">
    <property type="entry name" value="CCHC-TYPE DOMAIN-CONTAINING PROTEIN"/>
    <property type="match status" value="1"/>
</dbReference>
<feature type="domain" description="Retrotransposon gag" evidence="2">
    <location>
        <begin position="95"/>
        <end position="158"/>
    </location>
</feature>
<reference evidence="4" key="1">
    <citation type="journal article" date="2017" name="Front. Plant Sci.">
        <title>Climate Clever Clovers: New Paradigm to Reduce the Environmental Footprint of Ruminants by Breeding Low Methanogenic Forages Utilizing Haplotype Variation.</title>
        <authorList>
            <person name="Kaur P."/>
            <person name="Appels R."/>
            <person name="Bayer P.E."/>
            <person name="Keeble-Gagnere G."/>
            <person name="Wang J."/>
            <person name="Hirakawa H."/>
            <person name="Shirasawa K."/>
            <person name="Vercoe P."/>
            <person name="Stefanova K."/>
            <person name="Durmic Z."/>
            <person name="Nichols P."/>
            <person name="Revell C."/>
            <person name="Isobe S.N."/>
            <person name="Edwards D."/>
            <person name="Erskine W."/>
        </authorList>
    </citation>
    <scope>NUCLEOTIDE SEQUENCE [LARGE SCALE GENOMIC DNA]</scope>
    <source>
        <strain evidence="4">cv. Daliak</strain>
    </source>
</reference>
<feature type="region of interest" description="Disordered" evidence="1">
    <location>
        <begin position="256"/>
        <end position="345"/>
    </location>
</feature>
<evidence type="ECO:0000256" key="1">
    <source>
        <dbReference type="SAM" id="MobiDB-lite"/>
    </source>
</evidence>